<dbReference type="Proteomes" id="UP000076563">
    <property type="component" value="Unassembled WGS sequence"/>
</dbReference>
<evidence type="ECO:0000256" key="2">
    <source>
        <dbReference type="SAM" id="MobiDB-lite"/>
    </source>
</evidence>
<evidence type="ECO:0000313" key="3">
    <source>
        <dbReference type="EMBL" id="KZE76684.1"/>
    </source>
</evidence>
<accession>A0A165QUQ9</accession>
<keyword evidence="4" id="KW-1185">Reference proteome</keyword>
<sequence>MYFKRWRKFLEHGRSESRRSDEISNRYDEILSKLSELEKELSLLKQDKQPGRDAPIIIENIHIENFRVDKIDHENNFGALGIKELSGQLNIGANYQTGGLLHSRDKQRQAAKSGPSSPCSKEGPQYTIRGKDI</sequence>
<evidence type="ECO:0000313" key="4">
    <source>
        <dbReference type="Proteomes" id="UP000076563"/>
    </source>
</evidence>
<protein>
    <submittedName>
        <fullName evidence="3">Uncharacterized protein</fullName>
    </submittedName>
</protein>
<dbReference type="AlphaFoldDB" id="A0A165QUQ9"/>
<organism evidence="3 4">
    <name type="scientific">Paenibacillus elgii</name>
    <dbReference type="NCBI Taxonomy" id="189691"/>
    <lineage>
        <taxon>Bacteria</taxon>
        <taxon>Bacillati</taxon>
        <taxon>Bacillota</taxon>
        <taxon>Bacilli</taxon>
        <taxon>Bacillales</taxon>
        <taxon>Paenibacillaceae</taxon>
        <taxon>Paenibacillus</taxon>
    </lineage>
</organism>
<name>A0A165QUQ9_9BACL</name>
<feature type="coiled-coil region" evidence="1">
    <location>
        <begin position="20"/>
        <end position="47"/>
    </location>
</feature>
<dbReference type="EMBL" id="LQRA01000066">
    <property type="protein sequence ID" value="KZE76684.1"/>
    <property type="molecule type" value="Genomic_DNA"/>
</dbReference>
<keyword evidence="1" id="KW-0175">Coiled coil</keyword>
<comment type="caution">
    <text evidence="3">The sequence shown here is derived from an EMBL/GenBank/DDBJ whole genome shotgun (WGS) entry which is preliminary data.</text>
</comment>
<feature type="region of interest" description="Disordered" evidence="2">
    <location>
        <begin position="101"/>
        <end position="133"/>
    </location>
</feature>
<gene>
    <name evidence="3" type="ORF">AV654_03005</name>
</gene>
<proteinExistence type="predicted"/>
<dbReference type="OrthoDB" id="2871491at2"/>
<reference evidence="4" key="1">
    <citation type="submission" date="2016-01" db="EMBL/GenBank/DDBJ databases">
        <title>Draft genome of Chromobacterium sp. F49.</title>
        <authorList>
            <person name="Hong K.W."/>
        </authorList>
    </citation>
    <scope>NUCLEOTIDE SEQUENCE [LARGE SCALE GENOMIC DNA]</scope>
    <source>
        <strain evidence="4">M63</strain>
    </source>
</reference>
<dbReference type="RefSeq" id="WP_063184144.1">
    <property type="nucleotide sequence ID" value="NZ_LQRA01000066.1"/>
</dbReference>
<evidence type="ECO:0000256" key="1">
    <source>
        <dbReference type="SAM" id="Coils"/>
    </source>
</evidence>